<dbReference type="GO" id="GO:0048367">
    <property type="term" value="P:shoot system development"/>
    <property type="evidence" value="ECO:0007669"/>
    <property type="project" value="InterPro"/>
</dbReference>
<evidence type="ECO:0000256" key="1">
    <source>
        <dbReference type="SAM" id="MobiDB-lite"/>
    </source>
</evidence>
<feature type="region of interest" description="Disordered" evidence="1">
    <location>
        <begin position="1"/>
        <end position="25"/>
    </location>
</feature>
<dbReference type="InterPro" id="IPR004320">
    <property type="entry name" value="BPS1_pln"/>
</dbReference>
<sequence length="267" mass="30068">MADSLTIRKTTCHSRSNSLPARSHPLTASVEDSLDQLKASEATSSSSASALFSQLDNLKHLHEHLHDLIQLPSIQRALSHDTYRTDEVLDGSLRLLDVCGTARDVLLQTKQSIQELESSFRRGRGKETGLSHEVGAYLTSRKKINKMVSKKFEEFREALDFLESVLCFVSGSKKISEQSSWSLVSKLMQPKRVSSHGNISEYEVKKIDGALYAFKSSYKSINIEAVQNVQKQLQTYEFVIQELEEGLEPIFRCLVKIRVSLLNVLTH</sequence>
<dbReference type="PANTHER" id="PTHR33070:SF129">
    <property type="entry name" value="DUF241 DOMAIN PROTEIN"/>
    <property type="match status" value="1"/>
</dbReference>
<protein>
    <submittedName>
        <fullName evidence="2">Uncharacterized protein</fullName>
    </submittedName>
</protein>
<dbReference type="Pfam" id="PF03087">
    <property type="entry name" value="BPS1"/>
    <property type="match status" value="2"/>
</dbReference>
<dbReference type="PANTHER" id="PTHR33070">
    <property type="entry name" value="OS06G0725500 PROTEIN"/>
    <property type="match status" value="1"/>
</dbReference>
<dbReference type="EMBL" id="JAVXUP010000088">
    <property type="protein sequence ID" value="KAK3038866.1"/>
    <property type="molecule type" value="Genomic_DNA"/>
</dbReference>
<name>A0AA89BP79_9ASTE</name>
<feature type="compositionally biased region" description="Polar residues" evidence="1">
    <location>
        <begin position="7"/>
        <end position="20"/>
    </location>
</feature>
<gene>
    <name evidence="2" type="ORF">RJ639_028588</name>
</gene>
<organism evidence="2 3">
    <name type="scientific">Escallonia herrerae</name>
    <dbReference type="NCBI Taxonomy" id="1293975"/>
    <lineage>
        <taxon>Eukaryota</taxon>
        <taxon>Viridiplantae</taxon>
        <taxon>Streptophyta</taxon>
        <taxon>Embryophyta</taxon>
        <taxon>Tracheophyta</taxon>
        <taxon>Spermatophyta</taxon>
        <taxon>Magnoliopsida</taxon>
        <taxon>eudicotyledons</taxon>
        <taxon>Gunneridae</taxon>
        <taxon>Pentapetalae</taxon>
        <taxon>asterids</taxon>
        <taxon>campanulids</taxon>
        <taxon>Escalloniales</taxon>
        <taxon>Escalloniaceae</taxon>
        <taxon>Escallonia</taxon>
    </lineage>
</organism>
<evidence type="ECO:0000313" key="2">
    <source>
        <dbReference type="EMBL" id="KAK3038866.1"/>
    </source>
</evidence>
<comment type="caution">
    <text evidence="2">The sequence shown here is derived from an EMBL/GenBank/DDBJ whole genome shotgun (WGS) entry which is preliminary data.</text>
</comment>
<proteinExistence type="predicted"/>
<dbReference type="GO" id="GO:0048364">
    <property type="term" value="P:root development"/>
    <property type="evidence" value="ECO:0007669"/>
    <property type="project" value="InterPro"/>
</dbReference>
<keyword evidence="3" id="KW-1185">Reference proteome</keyword>
<dbReference type="Proteomes" id="UP001188597">
    <property type="component" value="Unassembled WGS sequence"/>
</dbReference>
<dbReference type="AlphaFoldDB" id="A0AA89BP79"/>
<accession>A0AA89BP79</accession>
<evidence type="ECO:0000313" key="3">
    <source>
        <dbReference type="Proteomes" id="UP001188597"/>
    </source>
</evidence>
<reference evidence="2" key="1">
    <citation type="submission" date="2022-12" db="EMBL/GenBank/DDBJ databases">
        <title>Draft genome assemblies for two species of Escallonia (Escalloniales).</title>
        <authorList>
            <person name="Chanderbali A."/>
            <person name="Dervinis C."/>
            <person name="Anghel I."/>
            <person name="Soltis D."/>
            <person name="Soltis P."/>
            <person name="Zapata F."/>
        </authorList>
    </citation>
    <scope>NUCLEOTIDE SEQUENCE</scope>
    <source>
        <strain evidence="2">UCBG64.0493</strain>
        <tissue evidence="2">Leaf</tissue>
    </source>
</reference>